<name>A0A812UNH7_9DINO</name>
<dbReference type="EMBL" id="CAJNDS010002757">
    <property type="protein sequence ID" value="CAE7586346.1"/>
    <property type="molecule type" value="Genomic_DNA"/>
</dbReference>
<evidence type="ECO:0000313" key="1">
    <source>
        <dbReference type="EMBL" id="CAE7586346.1"/>
    </source>
</evidence>
<dbReference type="OrthoDB" id="431406at2759"/>
<dbReference type="InterPro" id="IPR016024">
    <property type="entry name" value="ARM-type_fold"/>
</dbReference>
<keyword evidence="2" id="KW-1185">Reference proteome</keyword>
<comment type="caution">
    <text evidence="1">The sequence shown here is derived from an EMBL/GenBank/DDBJ whole genome shotgun (WGS) entry which is preliminary data.</text>
</comment>
<organism evidence="1 2">
    <name type="scientific">Symbiodinium natans</name>
    <dbReference type="NCBI Taxonomy" id="878477"/>
    <lineage>
        <taxon>Eukaryota</taxon>
        <taxon>Sar</taxon>
        <taxon>Alveolata</taxon>
        <taxon>Dinophyceae</taxon>
        <taxon>Suessiales</taxon>
        <taxon>Symbiodiniaceae</taxon>
        <taxon>Symbiodinium</taxon>
    </lineage>
</organism>
<dbReference type="InterPro" id="IPR011989">
    <property type="entry name" value="ARM-like"/>
</dbReference>
<proteinExistence type="predicted"/>
<accession>A0A812UNH7</accession>
<dbReference type="Gene3D" id="1.25.10.10">
    <property type="entry name" value="Leucine-rich Repeat Variant"/>
    <property type="match status" value="1"/>
</dbReference>
<dbReference type="AlphaFoldDB" id="A0A812UNH7"/>
<protein>
    <submittedName>
        <fullName evidence="1">Uncharacterized protein</fullName>
    </submittedName>
</protein>
<gene>
    <name evidence="1" type="ORF">SNAT2548_LOCUS33421</name>
</gene>
<sequence length="452" mass="49401">MDFASRLSAVQAELAEVRAVKDGGNYLGISGSDLASYAEELQEKEQLLHQITSAQAGPIRQPPKGPASTFDRCQLPSVVQHLVDYEAVPYEATKALRALASLAYNEPLEVVRSPRCVEQMLRVLRLHRDRDTLQVMALRCFCHLCFSAEAVRALPSEVLPALLEQATEETSKLAHEAMARILVAEAERADANTPRLSPELFRLQAKLYGQLISLEGPGRTPFKDMLLRLAGELVQAKYIASQFLAAAPVTENAEEMALGWLAMLQQLLATDGELSEALVVPGIAMAATSVMDMHGAALSVQSQGIAALAGLARRRRGPMAIAEASGVRRAETALGMHEDASLQMSCISFLVSVLDWPLPAQKLCDVDFARVVMLTKEAMRRHVEATALQVLALSSLARLLEVLVCRDEVKASGGEGLIKTILAHHKDNEQVWTWGRIVLDSLGADRHWTYRN</sequence>
<evidence type="ECO:0000313" key="2">
    <source>
        <dbReference type="Proteomes" id="UP000604046"/>
    </source>
</evidence>
<dbReference type="SUPFAM" id="SSF48371">
    <property type="entry name" value="ARM repeat"/>
    <property type="match status" value="1"/>
</dbReference>
<reference evidence="1" key="1">
    <citation type="submission" date="2021-02" db="EMBL/GenBank/DDBJ databases">
        <authorList>
            <person name="Dougan E. K."/>
            <person name="Rhodes N."/>
            <person name="Thang M."/>
            <person name="Chan C."/>
        </authorList>
    </citation>
    <scope>NUCLEOTIDE SEQUENCE</scope>
</reference>
<dbReference type="Proteomes" id="UP000604046">
    <property type="component" value="Unassembled WGS sequence"/>
</dbReference>